<reference evidence="3 4" key="1">
    <citation type="submission" date="2024-11" db="EMBL/GenBank/DDBJ databases">
        <title>Adaptive evolution of stress response genes in parasites aligns with host niche diversity.</title>
        <authorList>
            <person name="Hahn C."/>
            <person name="Resl P."/>
        </authorList>
    </citation>
    <scope>NUCLEOTIDE SEQUENCE [LARGE SCALE GENOMIC DNA]</scope>
    <source>
        <strain evidence="3">EGGRZ-B1_66</strain>
        <tissue evidence="3">Body</tissue>
    </source>
</reference>
<dbReference type="Proteomes" id="UP001626550">
    <property type="component" value="Unassembled WGS sequence"/>
</dbReference>
<gene>
    <name evidence="3" type="ORF">Ciccas_004597</name>
</gene>
<keyword evidence="4" id="KW-1185">Reference proteome</keyword>
<proteinExistence type="predicted"/>
<evidence type="ECO:0000313" key="4">
    <source>
        <dbReference type="Proteomes" id="UP001626550"/>
    </source>
</evidence>
<accession>A0ABD2QB25</accession>
<feature type="region of interest" description="Disordered" evidence="2">
    <location>
        <begin position="207"/>
        <end position="233"/>
    </location>
</feature>
<protein>
    <submittedName>
        <fullName evidence="3">Uncharacterized protein</fullName>
    </submittedName>
</protein>
<name>A0ABD2QB25_9PLAT</name>
<feature type="coiled-coil region" evidence="1">
    <location>
        <begin position="87"/>
        <end position="124"/>
    </location>
</feature>
<dbReference type="AlphaFoldDB" id="A0ABD2QB25"/>
<evidence type="ECO:0000256" key="1">
    <source>
        <dbReference type="SAM" id="Coils"/>
    </source>
</evidence>
<evidence type="ECO:0000256" key="2">
    <source>
        <dbReference type="SAM" id="MobiDB-lite"/>
    </source>
</evidence>
<sequence length="475" mass="53163">MENNELKHNLAPYQMQKIDLINQKCLCCPYGYHIALDFLRYKAKTNPDIRIPNPEKKLEKLLLDSSHSIAPCGNSLTTTPPPSSLQLKRVSDNLNKNIKKVQCLENEVRNIPRLLNEIENLNHQLAKLKKPSYLVDASTSPYLAPNNAKKDSNAKNSESSYCVDSKDDSSDTSLLSILQISERSSVDVWSDEGYAGTGTKQEIFYAPPFHDSGTHSQTNSNSSNSDFEDCSTRTARPVTVLENEKVRHKLDLLHSTKQVHPNSCRSPRYRGSPRITKIRPRSVPVIPNSWLPINGESHFLSSNYDMPRTVDCEVHGGSPCSCSNKSTFVTETQITEEWSVEEILECRESTTSDHNIPLSAKAARRAVPTLYDIADSAPAQRQKQTSSKIYNHSASIVSAAIKIDSRLYSLPQLKPAVNRRPSLAVLDEDCDFADRVPVPTPRFKSCLEIENNVNAAPFSRSERPVLPVHNLAFHQ</sequence>
<keyword evidence="1" id="KW-0175">Coiled coil</keyword>
<dbReference type="EMBL" id="JBJKFK010000486">
    <property type="protein sequence ID" value="KAL3316756.1"/>
    <property type="molecule type" value="Genomic_DNA"/>
</dbReference>
<comment type="caution">
    <text evidence="3">The sequence shown here is derived from an EMBL/GenBank/DDBJ whole genome shotgun (WGS) entry which is preliminary data.</text>
</comment>
<feature type="region of interest" description="Disordered" evidence="2">
    <location>
        <begin position="140"/>
        <end position="169"/>
    </location>
</feature>
<evidence type="ECO:0000313" key="3">
    <source>
        <dbReference type="EMBL" id="KAL3316756.1"/>
    </source>
</evidence>
<organism evidence="3 4">
    <name type="scientific">Cichlidogyrus casuarinus</name>
    <dbReference type="NCBI Taxonomy" id="1844966"/>
    <lineage>
        <taxon>Eukaryota</taxon>
        <taxon>Metazoa</taxon>
        <taxon>Spiralia</taxon>
        <taxon>Lophotrochozoa</taxon>
        <taxon>Platyhelminthes</taxon>
        <taxon>Monogenea</taxon>
        <taxon>Monopisthocotylea</taxon>
        <taxon>Dactylogyridea</taxon>
        <taxon>Ancyrocephalidae</taxon>
        <taxon>Cichlidogyrus</taxon>
    </lineage>
</organism>